<proteinExistence type="predicted"/>
<organism evidence="1 2">
    <name type="scientific">Nonomuraea rubra</name>
    <dbReference type="NCBI Taxonomy" id="46180"/>
    <lineage>
        <taxon>Bacteria</taxon>
        <taxon>Bacillati</taxon>
        <taxon>Actinomycetota</taxon>
        <taxon>Actinomycetes</taxon>
        <taxon>Streptosporangiales</taxon>
        <taxon>Streptosporangiaceae</taxon>
        <taxon>Nonomuraea</taxon>
    </lineage>
</organism>
<dbReference type="AlphaFoldDB" id="A0A7X0U1E4"/>
<sequence length="54" mass="6205">MAALLQELSEQDRQGLADLINQLAHQDPTLTAWKHQELWDSQVSLVKVVGEFFR</sequence>
<name>A0A7X0U1E4_9ACTN</name>
<reference evidence="1 2" key="1">
    <citation type="submission" date="2020-08" db="EMBL/GenBank/DDBJ databases">
        <title>Sequencing the genomes of 1000 actinobacteria strains.</title>
        <authorList>
            <person name="Klenk H.-P."/>
        </authorList>
    </citation>
    <scope>NUCLEOTIDE SEQUENCE [LARGE SCALE GENOMIC DNA]</scope>
    <source>
        <strain evidence="1 2">DSM 43768</strain>
    </source>
</reference>
<dbReference type="Proteomes" id="UP000565579">
    <property type="component" value="Unassembled WGS sequence"/>
</dbReference>
<dbReference type="RefSeq" id="WP_185112777.1">
    <property type="nucleotide sequence ID" value="NZ_BAAAXY010000172.1"/>
</dbReference>
<keyword evidence="2" id="KW-1185">Reference proteome</keyword>
<dbReference type="EMBL" id="JACHMI010000001">
    <property type="protein sequence ID" value="MBB6551295.1"/>
    <property type="molecule type" value="Genomic_DNA"/>
</dbReference>
<gene>
    <name evidence="1" type="ORF">HD593_006090</name>
</gene>
<accession>A0A7X0U1E4</accession>
<evidence type="ECO:0000313" key="1">
    <source>
        <dbReference type="EMBL" id="MBB6551295.1"/>
    </source>
</evidence>
<protein>
    <submittedName>
        <fullName evidence="1">Uncharacterized protein</fullName>
    </submittedName>
</protein>
<evidence type="ECO:0000313" key="2">
    <source>
        <dbReference type="Proteomes" id="UP000565579"/>
    </source>
</evidence>
<comment type="caution">
    <text evidence="1">The sequence shown here is derived from an EMBL/GenBank/DDBJ whole genome shotgun (WGS) entry which is preliminary data.</text>
</comment>